<reference evidence="1" key="1">
    <citation type="journal article" date="2015" name="Nature">
        <title>Complex archaea that bridge the gap between prokaryotes and eukaryotes.</title>
        <authorList>
            <person name="Spang A."/>
            <person name="Saw J.H."/>
            <person name="Jorgensen S.L."/>
            <person name="Zaremba-Niedzwiedzka K."/>
            <person name="Martijn J."/>
            <person name="Lind A.E."/>
            <person name="van Eijk R."/>
            <person name="Schleper C."/>
            <person name="Guy L."/>
            <person name="Ettema T.J."/>
        </authorList>
    </citation>
    <scope>NUCLEOTIDE SEQUENCE</scope>
</reference>
<sequence>MPITFKGIVIAVDNINMEVTIIEFVDGIERTRHVKIFLKTTDNDAVIDDMAAIFKQAREVEIRAQVPFDLTQSDLANFNTRINQQ</sequence>
<gene>
    <name evidence="1" type="ORF">LCGC14_1495160</name>
</gene>
<comment type="caution">
    <text evidence="1">The sequence shown here is derived from an EMBL/GenBank/DDBJ whole genome shotgun (WGS) entry which is preliminary data.</text>
</comment>
<proteinExistence type="predicted"/>
<dbReference type="AlphaFoldDB" id="A0A0F9M779"/>
<dbReference type="EMBL" id="LAZR01010788">
    <property type="protein sequence ID" value="KKM65057.1"/>
    <property type="molecule type" value="Genomic_DNA"/>
</dbReference>
<protein>
    <submittedName>
        <fullName evidence="1">Uncharacterized protein</fullName>
    </submittedName>
</protein>
<accession>A0A0F9M779</accession>
<name>A0A0F9M779_9ZZZZ</name>
<evidence type="ECO:0000313" key="1">
    <source>
        <dbReference type="EMBL" id="KKM65057.1"/>
    </source>
</evidence>
<organism evidence="1">
    <name type="scientific">marine sediment metagenome</name>
    <dbReference type="NCBI Taxonomy" id="412755"/>
    <lineage>
        <taxon>unclassified sequences</taxon>
        <taxon>metagenomes</taxon>
        <taxon>ecological metagenomes</taxon>
    </lineage>
</organism>